<dbReference type="GO" id="GO:0003677">
    <property type="term" value="F:DNA binding"/>
    <property type="evidence" value="ECO:0007669"/>
    <property type="project" value="UniProtKB-KW"/>
</dbReference>
<reference evidence="5 6" key="1">
    <citation type="submission" date="2021-06" db="EMBL/GenBank/DDBJ databases">
        <authorList>
            <person name="Grouzdev D.S."/>
            <person name="Koziaeva V."/>
        </authorList>
    </citation>
    <scope>NUCLEOTIDE SEQUENCE [LARGE SCALE GENOMIC DNA]</scope>
    <source>
        <strain evidence="5 6">22</strain>
    </source>
</reference>
<dbReference type="RefSeq" id="WP_261969542.1">
    <property type="nucleotide sequence ID" value="NZ_JAHHZF010000007.1"/>
</dbReference>
<dbReference type="PROSITE" id="PS50949">
    <property type="entry name" value="HTH_GNTR"/>
    <property type="match status" value="1"/>
</dbReference>
<dbReference type="GO" id="GO:0003700">
    <property type="term" value="F:DNA-binding transcription factor activity"/>
    <property type="evidence" value="ECO:0007669"/>
    <property type="project" value="InterPro"/>
</dbReference>
<sequence length="231" mass="25647">MVDLVAAPSRGRGPRSGAGQVFSILRDEIITLALAPGRVLSRQELQERFGYSSTPIRDALMRLEEEGLVEIFPQHATVVSPIDLGRARQGQFLRRSIELEIVRTLAFAPEPGLVARLRSLIRQQKAFAEVGEHGAFVEADQAFHRATYEAAGVLELWHLVRRQSGHIDRLRRLHLPKAGKITEILEAHTAIVDAIEAGNPDAAQTALRDHLSRSLDFAESLKASHPEYFRG</sequence>
<dbReference type="AlphaFoldDB" id="A0A947D4N8"/>
<comment type="caution">
    <text evidence="5">The sequence shown here is derived from an EMBL/GenBank/DDBJ whole genome shotgun (WGS) entry which is preliminary data.</text>
</comment>
<dbReference type="InterPro" id="IPR036390">
    <property type="entry name" value="WH_DNA-bd_sf"/>
</dbReference>
<dbReference type="Gene3D" id="1.20.120.530">
    <property type="entry name" value="GntR ligand-binding domain-like"/>
    <property type="match status" value="1"/>
</dbReference>
<evidence type="ECO:0000259" key="4">
    <source>
        <dbReference type="PROSITE" id="PS50949"/>
    </source>
</evidence>
<keyword evidence="6" id="KW-1185">Reference proteome</keyword>
<dbReference type="Pfam" id="PF07729">
    <property type="entry name" value="FCD"/>
    <property type="match status" value="1"/>
</dbReference>
<dbReference type="InterPro" id="IPR036388">
    <property type="entry name" value="WH-like_DNA-bd_sf"/>
</dbReference>
<evidence type="ECO:0000313" key="6">
    <source>
        <dbReference type="Proteomes" id="UP000766595"/>
    </source>
</evidence>
<dbReference type="Gene3D" id="1.10.10.10">
    <property type="entry name" value="Winged helix-like DNA-binding domain superfamily/Winged helix DNA-binding domain"/>
    <property type="match status" value="1"/>
</dbReference>
<dbReference type="SMART" id="SM00345">
    <property type="entry name" value="HTH_GNTR"/>
    <property type="match status" value="1"/>
</dbReference>
<evidence type="ECO:0000256" key="2">
    <source>
        <dbReference type="ARBA" id="ARBA00023125"/>
    </source>
</evidence>
<dbReference type="SUPFAM" id="SSF46785">
    <property type="entry name" value="Winged helix' DNA-binding domain"/>
    <property type="match status" value="1"/>
</dbReference>
<gene>
    <name evidence="5" type="ORF">KL771_16000</name>
</gene>
<dbReference type="Pfam" id="PF00392">
    <property type="entry name" value="GntR"/>
    <property type="match status" value="1"/>
</dbReference>
<organism evidence="5 6">
    <name type="scientific">Prosthecodimorpha staleyi</name>
    <dbReference type="NCBI Taxonomy" id="2840188"/>
    <lineage>
        <taxon>Bacteria</taxon>
        <taxon>Pseudomonadati</taxon>
        <taxon>Pseudomonadota</taxon>
        <taxon>Alphaproteobacteria</taxon>
        <taxon>Hyphomicrobiales</taxon>
        <taxon>Ancalomicrobiaceae</taxon>
        <taxon>Prosthecodimorpha</taxon>
    </lineage>
</organism>
<feature type="domain" description="HTH gntR-type" evidence="4">
    <location>
        <begin position="15"/>
        <end position="82"/>
    </location>
</feature>
<dbReference type="PANTHER" id="PTHR43537:SF45">
    <property type="entry name" value="GNTR FAMILY REGULATORY PROTEIN"/>
    <property type="match status" value="1"/>
</dbReference>
<dbReference type="SUPFAM" id="SSF48008">
    <property type="entry name" value="GntR ligand-binding domain-like"/>
    <property type="match status" value="1"/>
</dbReference>
<dbReference type="InterPro" id="IPR000524">
    <property type="entry name" value="Tscrpt_reg_HTH_GntR"/>
</dbReference>
<keyword evidence="3" id="KW-0804">Transcription</keyword>
<evidence type="ECO:0000256" key="1">
    <source>
        <dbReference type="ARBA" id="ARBA00023015"/>
    </source>
</evidence>
<dbReference type="EMBL" id="JAHHZF010000007">
    <property type="protein sequence ID" value="MBT9290968.1"/>
    <property type="molecule type" value="Genomic_DNA"/>
</dbReference>
<dbReference type="InterPro" id="IPR011711">
    <property type="entry name" value="GntR_C"/>
</dbReference>
<dbReference type="SMART" id="SM00895">
    <property type="entry name" value="FCD"/>
    <property type="match status" value="1"/>
</dbReference>
<accession>A0A947D4N8</accession>
<protein>
    <submittedName>
        <fullName evidence="5">GntR family transcriptional regulator</fullName>
    </submittedName>
</protein>
<name>A0A947D4N8_9HYPH</name>
<keyword evidence="2" id="KW-0238">DNA-binding</keyword>
<evidence type="ECO:0000313" key="5">
    <source>
        <dbReference type="EMBL" id="MBT9290968.1"/>
    </source>
</evidence>
<dbReference type="Proteomes" id="UP000766595">
    <property type="component" value="Unassembled WGS sequence"/>
</dbReference>
<keyword evidence="1" id="KW-0805">Transcription regulation</keyword>
<proteinExistence type="predicted"/>
<evidence type="ECO:0000256" key="3">
    <source>
        <dbReference type="ARBA" id="ARBA00023163"/>
    </source>
</evidence>
<dbReference type="InterPro" id="IPR008920">
    <property type="entry name" value="TF_FadR/GntR_C"/>
</dbReference>
<dbReference type="PANTHER" id="PTHR43537">
    <property type="entry name" value="TRANSCRIPTIONAL REGULATOR, GNTR FAMILY"/>
    <property type="match status" value="1"/>
</dbReference>